<protein>
    <submittedName>
        <fullName evidence="2">Uncharacterized protein</fullName>
    </submittedName>
</protein>
<accession>A0AAD7X4Z0</accession>
<reference evidence="2" key="1">
    <citation type="submission" date="2022-11" db="EMBL/GenBank/DDBJ databases">
        <title>Genome Sequence of Cubamyces cubensis.</title>
        <authorList>
            <person name="Buettner E."/>
        </authorList>
    </citation>
    <scope>NUCLEOTIDE SEQUENCE</scope>
    <source>
        <strain evidence="2">MPL-01</strain>
    </source>
</reference>
<organism evidence="2 3">
    <name type="scientific">Trametes cubensis</name>
    <dbReference type="NCBI Taxonomy" id="1111947"/>
    <lineage>
        <taxon>Eukaryota</taxon>
        <taxon>Fungi</taxon>
        <taxon>Dikarya</taxon>
        <taxon>Basidiomycota</taxon>
        <taxon>Agaricomycotina</taxon>
        <taxon>Agaricomycetes</taxon>
        <taxon>Polyporales</taxon>
        <taxon>Polyporaceae</taxon>
        <taxon>Trametes</taxon>
    </lineage>
</organism>
<name>A0AAD7X4Z0_9APHY</name>
<feature type="signal peptide" evidence="1">
    <location>
        <begin position="1"/>
        <end position="21"/>
    </location>
</feature>
<evidence type="ECO:0000256" key="1">
    <source>
        <dbReference type="SAM" id="SignalP"/>
    </source>
</evidence>
<dbReference type="EMBL" id="JAPEVG010000967">
    <property type="protein sequence ID" value="KAJ8454442.1"/>
    <property type="molecule type" value="Genomic_DNA"/>
</dbReference>
<gene>
    <name evidence="2" type="ORF">ONZ51_g13022</name>
</gene>
<proteinExistence type="predicted"/>
<comment type="caution">
    <text evidence="2">The sequence shown here is derived from an EMBL/GenBank/DDBJ whole genome shotgun (WGS) entry which is preliminary data.</text>
</comment>
<evidence type="ECO:0000313" key="3">
    <source>
        <dbReference type="Proteomes" id="UP001215151"/>
    </source>
</evidence>
<keyword evidence="1" id="KW-0732">Signal</keyword>
<evidence type="ECO:0000313" key="2">
    <source>
        <dbReference type="EMBL" id="KAJ8454442.1"/>
    </source>
</evidence>
<sequence length="109" mass="11523">MVQFTSALLVALSAIAMHAQGAPLQKRIAQVIADSTAKWEQACLAAGGAEKCNPVSVTAFTTLLAAAGPCEQQDSADAMIDLAKTLNNDADMIKFAQIFAQQPRNTVRF</sequence>
<dbReference type="Proteomes" id="UP001215151">
    <property type="component" value="Unassembled WGS sequence"/>
</dbReference>
<dbReference type="AlphaFoldDB" id="A0AAD7X4Z0"/>
<keyword evidence="3" id="KW-1185">Reference proteome</keyword>
<feature type="chain" id="PRO_5041947097" evidence="1">
    <location>
        <begin position="22"/>
        <end position="109"/>
    </location>
</feature>